<keyword evidence="2" id="KW-1185">Reference proteome</keyword>
<reference evidence="1 2" key="1">
    <citation type="journal article" date="2008" name="Int. J. Syst. Evol. Microbiol.">
        <title>Neptunomonas japonica sp. nov., an Osedax japonicus symbiont-like bacterium isolated from sediment adjacent to sperm whale carcasses off Kagoshima, Japan.</title>
        <authorList>
            <person name="Miyazaki M."/>
            <person name="Nogi Y."/>
            <person name="Fujiwara Y."/>
            <person name="Kawato M."/>
            <person name="Kubokawa K."/>
            <person name="Horikoshi K."/>
        </authorList>
    </citation>
    <scope>NUCLEOTIDE SEQUENCE [LARGE SCALE GENOMIC DNA]</scope>
    <source>
        <strain evidence="1 2">JAMM 1380</strain>
    </source>
</reference>
<sequence>MTYRFDLSKSITDIGPVDWERLAGRAHPFMRYEFLEALESSGAVSVQTGWQPLHLRLFEDDECILILPMYLKNHSYGEYVFDWAWADAYERHGLDYYPKLVTSIPFTPATGPRIATNKPLAEVLPLLSQIIQQVCAERGISSWHGLFFEGKQHQHMKAQNFECRLGTQYHWFNKDYQSFEHFLESFNSRKRKSIKRERQKIAEHDVTIQCIEGSDITESLLNTFYHCYHLTHLKRGRKGYLTQEFFSNLLQTMPEQIVLFAAQYQSKYVATALCFKDNHTLYGRYWGCIEEFHSLHFETCFYTGIEYCIQHGLQRFDPGAQGEHKIQRGFEPIETWSSHYISNPSFKQAIVQFLKEEETLMRTQMNELSKGLPFRKGE</sequence>
<protein>
    <recommendedName>
        <fullName evidence="3">GNAT family N-acetyltransferase</fullName>
    </recommendedName>
</protein>
<evidence type="ECO:0008006" key="3">
    <source>
        <dbReference type="Google" id="ProtNLM"/>
    </source>
</evidence>
<name>A0A7R6PKZ2_9GAMM</name>
<dbReference type="SUPFAM" id="SSF55729">
    <property type="entry name" value="Acyl-CoA N-acyltransferases (Nat)"/>
    <property type="match status" value="1"/>
</dbReference>
<dbReference type="KEGG" id="njp:NEJAP_2183"/>
<dbReference type="PANTHER" id="PTHR47017">
    <property type="entry name" value="ACYL-COA"/>
    <property type="match status" value="1"/>
</dbReference>
<dbReference type="Pfam" id="PF04339">
    <property type="entry name" value="FemAB_like"/>
    <property type="match status" value="1"/>
</dbReference>
<dbReference type="Proteomes" id="UP000595332">
    <property type="component" value="Chromosome"/>
</dbReference>
<dbReference type="InterPro" id="IPR007434">
    <property type="entry name" value="FemAB-like"/>
</dbReference>
<dbReference type="Gene3D" id="3.40.630.30">
    <property type="match status" value="1"/>
</dbReference>
<organism evidence="1 2">
    <name type="scientific">Neptunomonas japonica JAMM 1380</name>
    <dbReference type="NCBI Taxonomy" id="1441457"/>
    <lineage>
        <taxon>Bacteria</taxon>
        <taxon>Pseudomonadati</taxon>
        <taxon>Pseudomonadota</taxon>
        <taxon>Gammaproteobacteria</taxon>
        <taxon>Oceanospirillales</taxon>
        <taxon>Oceanospirillaceae</taxon>
        <taxon>Neptunomonas</taxon>
    </lineage>
</organism>
<dbReference type="InterPro" id="IPR016181">
    <property type="entry name" value="Acyl_CoA_acyltransferase"/>
</dbReference>
<dbReference type="AlphaFoldDB" id="A0A7R6PKZ2"/>
<dbReference type="PANTHER" id="PTHR47017:SF1">
    <property type="entry name" value="ACYL-COA"/>
    <property type="match status" value="1"/>
</dbReference>
<evidence type="ECO:0000313" key="1">
    <source>
        <dbReference type="EMBL" id="BBB30131.1"/>
    </source>
</evidence>
<dbReference type="EMBL" id="AP014546">
    <property type="protein sequence ID" value="BBB30131.1"/>
    <property type="molecule type" value="Genomic_DNA"/>
</dbReference>
<accession>A0A7R6PKZ2</accession>
<evidence type="ECO:0000313" key="2">
    <source>
        <dbReference type="Proteomes" id="UP000595332"/>
    </source>
</evidence>
<gene>
    <name evidence="1" type="ORF">NEJAP_2183</name>
</gene>
<proteinExistence type="predicted"/>
<dbReference type="RefSeq" id="WP_201347341.1">
    <property type="nucleotide sequence ID" value="NZ_AP014546.1"/>
</dbReference>